<name>A0ABD0L0T8_9CAEN</name>
<proteinExistence type="predicted"/>
<feature type="transmembrane region" description="Helical" evidence="1">
    <location>
        <begin position="20"/>
        <end position="39"/>
    </location>
</feature>
<dbReference type="AlphaFoldDB" id="A0ABD0L0T8"/>
<evidence type="ECO:0000313" key="3">
    <source>
        <dbReference type="Proteomes" id="UP001519460"/>
    </source>
</evidence>
<keyword evidence="1" id="KW-0812">Transmembrane</keyword>
<feature type="non-terminal residue" evidence="2">
    <location>
        <position position="69"/>
    </location>
</feature>
<evidence type="ECO:0000313" key="2">
    <source>
        <dbReference type="EMBL" id="KAK7493133.1"/>
    </source>
</evidence>
<feature type="non-terminal residue" evidence="2">
    <location>
        <position position="1"/>
    </location>
</feature>
<dbReference type="SUPFAM" id="SSF81321">
    <property type="entry name" value="Family A G protein-coupled receptor-like"/>
    <property type="match status" value="1"/>
</dbReference>
<accession>A0ABD0L0T8</accession>
<evidence type="ECO:0000256" key="1">
    <source>
        <dbReference type="SAM" id="Phobius"/>
    </source>
</evidence>
<keyword evidence="3" id="KW-1185">Reference proteome</keyword>
<organism evidence="2 3">
    <name type="scientific">Batillaria attramentaria</name>
    <dbReference type="NCBI Taxonomy" id="370345"/>
    <lineage>
        <taxon>Eukaryota</taxon>
        <taxon>Metazoa</taxon>
        <taxon>Spiralia</taxon>
        <taxon>Lophotrochozoa</taxon>
        <taxon>Mollusca</taxon>
        <taxon>Gastropoda</taxon>
        <taxon>Caenogastropoda</taxon>
        <taxon>Sorbeoconcha</taxon>
        <taxon>Cerithioidea</taxon>
        <taxon>Batillariidae</taxon>
        <taxon>Batillaria</taxon>
    </lineage>
</organism>
<protein>
    <submittedName>
        <fullName evidence="2">Uncharacterized protein</fullName>
    </submittedName>
</protein>
<keyword evidence="1" id="KW-0472">Membrane</keyword>
<dbReference type="EMBL" id="JACVVK020000096">
    <property type="protein sequence ID" value="KAK7493133.1"/>
    <property type="molecule type" value="Genomic_DNA"/>
</dbReference>
<dbReference type="Proteomes" id="UP001519460">
    <property type="component" value="Unassembled WGS sequence"/>
</dbReference>
<gene>
    <name evidence="2" type="ORF">BaRGS_00015654</name>
</gene>
<comment type="caution">
    <text evidence="2">The sequence shown here is derived from an EMBL/GenBank/DDBJ whole genome shotgun (WGS) entry which is preliminary data.</text>
</comment>
<dbReference type="Gene3D" id="1.20.1070.10">
    <property type="entry name" value="Rhodopsin 7-helix transmembrane proteins"/>
    <property type="match status" value="1"/>
</dbReference>
<sequence length="69" mass="7922">FSLMFRYACNGQLISKDVAVIGDVAVAVVIAFFVCWAPFHTQRLMTIYIPQEAWTPELLTIQTYIFYIS</sequence>
<keyword evidence="1" id="KW-1133">Transmembrane helix</keyword>
<reference evidence="2 3" key="1">
    <citation type="journal article" date="2023" name="Sci. Data">
        <title>Genome assembly of the Korean intertidal mud-creeper Batillaria attramentaria.</title>
        <authorList>
            <person name="Patra A.K."/>
            <person name="Ho P.T."/>
            <person name="Jun S."/>
            <person name="Lee S.J."/>
            <person name="Kim Y."/>
            <person name="Won Y.J."/>
        </authorList>
    </citation>
    <scope>NUCLEOTIDE SEQUENCE [LARGE SCALE GENOMIC DNA]</scope>
    <source>
        <strain evidence="2">Wonlab-2016</strain>
    </source>
</reference>